<gene>
    <name evidence="1" type="ORF">ACFP90_02515</name>
</gene>
<evidence type="ECO:0000313" key="1">
    <source>
        <dbReference type="EMBL" id="MFC6659367.1"/>
    </source>
</evidence>
<evidence type="ECO:0000313" key="2">
    <source>
        <dbReference type="Proteomes" id="UP001596317"/>
    </source>
</evidence>
<reference evidence="2" key="1">
    <citation type="journal article" date="2019" name="Int. J. Syst. Evol. Microbiol.">
        <title>The Global Catalogue of Microorganisms (GCM) 10K type strain sequencing project: providing services to taxonomists for standard genome sequencing and annotation.</title>
        <authorList>
            <consortium name="The Broad Institute Genomics Platform"/>
            <consortium name="The Broad Institute Genome Sequencing Center for Infectious Disease"/>
            <person name="Wu L."/>
            <person name="Ma J."/>
        </authorList>
    </citation>
    <scope>NUCLEOTIDE SEQUENCE [LARGE SCALE GENOMIC DNA]</scope>
    <source>
        <strain evidence="2">CCUG 63830</strain>
    </source>
</reference>
<name>A0ABW1ZGH3_9DEIO</name>
<comment type="caution">
    <text evidence="1">The sequence shown here is derived from an EMBL/GenBank/DDBJ whole genome shotgun (WGS) entry which is preliminary data.</text>
</comment>
<proteinExistence type="predicted"/>
<sequence>MTLTAPTFPLTPAVALQHLRDALGANYGAETDDTTLSRALSVDGVRDAPPTDPAAQFHVRPWATAARLLKDNTEYEVDKGLKARIDRKIQGLEATQRQMDALAGITAMVPGAQQSWGPVSGAVPTRGNW</sequence>
<protein>
    <submittedName>
        <fullName evidence="1">Uncharacterized protein</fullName>
    </submittedName>
</protein>
<dbReference type="EMBL" id="JBHSWB010000001">
    <property type="protein sequence ID" value="MFC6659367.1"/>
    <property type="molecule type" value="Genomic_DNA"/>
</dbReference>
<dbReference type="Proteomes" id="UP001596317">
    <property type="component" value="Unassembled WGS sequence"/>
</dbReference>
<organism evidence="1 2">
    <name type="scientific">Deinococcus multiflagellatus</name>
    <dbReference type="NCBI Taxonomy" id="1656887"/>
    <lineage>
        <taxon>Bacteria</taxon>
        <taxon>Thermotogati</taxon>
        <taxon>Deinococcota</taxon>
        <taxon>Deinococci</taxon>
        <taxon>Deinococcales</taxon>
        <taxon>Deinococcaceae</taxon>
        <taxon>Deinococcus</taxon>
    </lineage>
</organism>
<accession>A0ABW1ZGH3</accession>
<keyword evidence="2" id="KW-1185">Reference proteome</keyword>
<dbReference type="RefSeq" id="WP_224604411.1">
    <property type="nucleotide sequence ID" value="NZ_JAIQXV010000001.1"/>
</dbReference>